<dbReference type="NCBIfam" id="TIGR01096">
    <property type="entry name" value="3A0103s03R"/>
    <property type="match status" value="1"/>
</dbReference>
<evidence type="ECO:0000256" key="1">
    <source>
        <dbReference type="ARBA" id="ARBA00004418"/>
    </source>
</evidence>
<dbReference type="SMART" id="SM00062">
    <property type="entry name" value="PBPb"/>
    <property type="match status" value="1"/>
</dbReference>
<dbReference type="CDD" id="cd13703">
    <property type="entry name" value="PBP2_HisJ_LAO"/>
    <property type="match status" value="1"/>
</dbReference>
<dbReference type="InterPro" id="IPR001638">
    <property type="entry name" value="Solute-binding_3/MltF_N"/>
</dbReference>
<dbReference type="PANTHER" id="PTHR35936:SF13">
    <property type="entry name" value="HISTIDINE-BINDING PERIPLASMIC PROTEIN"/>
    <property type="match status" value="1"/>
</dbReference>
<evidence type="ECO:0000259" key="7">
    <source>
        <dbReference type="SMART" id="SM00062"/>
    </source>
</evidence>
<dbReference type="GO" id="GO:0030288">
    <property type="term" value="C:outer membrane-bounded periplasmic space"/>
    <property type="evidence" value="ECO:0007669"/>
    <property type="project" value="InterPro"/>
</dbReference>
<comment type="similarity">
    <text evidence="2 6">Belongs to the bacterial solute-binding protein 3 family.</text>
</comment>
<organism evidence="8 9">
    <name type="scientific">Burkholderia singularis</name>
    <dbReference type="NCBI Taxonomy" id="1503053"/>
    <lineage>
        <taxon>Bacteria</taxon>
        <taxon>Pseudomonadati</taxon>
        <taxon>Pseudomonadota</taxon>
        <taxon>Betaproteobacteria</taxon>
        <taxon>Burkholderiales</taxon>
        <taxon>Burkholderiaceae</taxon>
        <taxon>Burkholderia</taxon>
        <taxon>pseudomallei group</taxon>
    </lineage>
</organism>
<sequence length="334" mass="36813">MHRFVASITPIGALTISANRGRRSGKIPRFWPLTPNTTAAAGRVEPTNANFDRLEYARRTWPDNRGTHPKVSKRNDMKKLALCAALAFAAGGAFAKEWKTVRIGVDASYPPFESTAPNGEIVGFDVDLTKEICKRIKVKCVWISQDLDGVIPALKAKKFDVIVSSLTVTDKRREQIDFSDKLYDAPARMIAKAGSPLVPSVESLKGKRVGVEQGSTQETFVKAHWEPKGVTIVSYQNQDQVYADLGSGRLDATLQDEFQADYGFLRTPRGKGFAWAGPAVQDPKTLGDGTAIGLRKEDAELKAMINRALASIHQDGTYDKLSRKYFPYSIYSAK</sequence>
<proteinExistence type="inferred from homology"/>
<dbReference type="InterPro" id="IPR005768">
    <property type="entry name" value="Lys_Arg_Orn-bd"/>
</dbReference>
<dbReference type="InterPro" id="IPR018313">
    <property type="entry name" value="SBP_3_CS"/>
</dbReference>
<keyword evidence="4" id="KW-0732">Signal</keyword>
<accession>A0A238H3G1</accession>
<keyword evidence="3" id="KW-0813">Transport</keyword>
<reference evidence="8 9" key="1">
    <citation type="submission" date="2017-04" db="EMBL/GenBank/DDBJ databases">
        <authorList>
            <person name="Afonso C.L."/>
            <person name="Miller P.J."/>
            <person name="Scott M.A."/>
            <person name="Spackman E."/>
            <person name="Goraichik I."/>
            <person name="Dimitrov K.M."/>
            <person name="Suarez D.L."/>
            <person name="Swayne D.E."/>
        </authorList>
    </citation>
    <scope>NUCLEOTIDE SEQUENCE [LARGE SCALE GENOMIC DNA]</scope>
    <source>
        <strain evidence="8">LMG 28154</strain>
    </source>
</reference>
<dbReference type="AlphaFoldDB" id="A0A238H3G1"/>
<evidence type="ECO:0000256" key="2">
    <source>
        <dbReference type="ARBA" id="ARBA00010333"/>
    </source>
</evidence>
<comment type="subcellular location">
    <subcellularLocation>
        <location evidence="1">Periplasm</location>
    </subcellularLocation>
</comment>
<evidence type="ECO:0000256" key="4">
    <source>
        <dbReference type="ARBA" id="ARBA00022729"/>
    </source>
</evidence>
<dbReference type="Gene3D" id="3.40.190.10">
    <property type="entry name" value="Periplasmic binding protein-like II"/>
    <property type="match status" value="2"/>
</dbReference>
<evidence type="ECO:0000256" key="3">
    <source>
        <dbReference type="ARBA" id="ARBA00022448"/>
    </source>
</evidence>
<name>A0A238H3G1_9BURK</name>
<keyword evidence="5" id="KW-0574">Periplasm</keyword>
<dbReference type="Proteomes" id="UP000198460">
    <property type="component" value="Unassembled WGS sequence"/>
</dbReference>
<feature type="domain" description="Solute-binding protein family 3/N-terminal" evidence="7">
    <location>
        <begin position="100"/>
        <end position="329"/>
    </location>
</feature>
<protein>
    <submittedName>
        <fullName evidence="8">Histidine ABC transporter, histidine-binding periplasmic protein HisJ (TC 3.A.1.3.1)</fullName>
    </submittedName>
</protein>
<dbReference type="PROSITE" id="PS01039">
    <property type="entry name" value="SBP_BACTERIAL_3"/>
    <property type="match status" value="1"/>
</dbReference>
<evidence type="ECO:0000256" key="6">
    <source>
        <dbReference type="RuleBase" id="RU003744"/>
    </source>
</evidence>
<dbReference type="PANTHER" id="PTHR35936">
    <property type="entry name" value="MEMBRANE-BOUND LYTIC MUREIN TRANSGLYCOSYLASE F"/>
    <property type="match status" value="1"/>
</dbReference>
<evidence type="ECO:0000313" key="9">
    <source>
        <dbReference type="Proteomes" id="UP000198460"/>
    </source>
</evidence>
<dbReference type="Pfam" id="PF00497">
    <property type="entry name" value="SBP_bac_3"/>
    <property type="match status" value="1"/>
</dbReference>
<evidence type="ECO:0000256" key="5">
    <source>
        <dbReference type="ARBA" id="ARBA00022764"/>
    </source>
</evidence>
<dbReference type="EMBL" id="FXAN01000043">
    <property type="protein sequence ID" value="SMF99665.1"/>
    <property type="molecule type" value="Genomic_DNA"/>
</dbReference>
<dbReference type="SUPFAM" id="SSF53850">
    <property type="entry name" value="Periplasmic binding protein-like II"/>
    <property type="match status" value="1"/>
</dbReference>
<gene>
    <name evidence="8" type="ORF">BSIN_2849</name>
</gene>
<evidence type="ECO:0000313" key="8">
    <source>
        <dbReference type="EMBL" id="SMF99665.1"/>
    </source>
</evidence>